<dbReference type="AlphaFoldDB" id="A0A6M2E090"/>
<evidence type="ECO:0000313" key="1">
    <source>
        <dbReference type="EMBL" id="NOV51754.1"/>
    </source>
</evidence>
<dbReference type="EMBL" id="GIIL01008028">
    <property type="protein sequence ID" value="NOV51754.1"/>
    <property type="molecule type" value="Transcribed_RNA"/>
</dbReference>
<proteinExistence type="predicted"/>
<accession>A0A6M2E090</accession>
<protein>
    <submittedName>
        <fullName evidence="1">Putative secreted protein</fullName>
    </submittedName>
</protein>
<reference evidence="1" key="1">
    <citation type="submission" date="2020-03" db="EMBL/GenBank/DDBJ databases">
        <title>Transcriptomic Profiling of the Digestive Tract of the Rat Flea, Xenopsylla cheopis, Following Blood Feeding and Infection with Yersinia pestis.</title>
        <authorList>
            <person name="Bland D.M."/>
            <person name="Martens C.A."/>
            <person name="Virtaneva K."/>
            <person name="Kanakabandi K."/>
            <person name="Long D."/>
            <person name="Rosenke R."/>
            <person name="Saturday G.A."/>
            <person name="Hoyt F.H."/>
            <person name="Bruno D.P."/>
            <person name="Ribeiro J.M.C."/>
            <person name="Hinnebusch J."/>
        </authorList>
    </citation>
    <scope>NUCLEOTIDE SEQUENCE</scope>
</reference>
<name>A0A6M2E090_XENCH</name>
<organism evidence="1">
    <name type="scientific">Xenopsylla cheopis</name>
    <name type="common">Oriental rat flea</name>
    <name type="synonym">Pulex cheopis</name>
    <dbReference type="NCBI Taxonomy" id="163159"/>
    <lineage>
        <taxon>Eukaryota</taxon>
        <taxon>Metazoa</taxon>
        <taxon>Ecdysozoa</taxon>
        <taxon>Arthropoda</taxon>
        <taxon>Hexapoda</taxon>
        <taxon>Insecta</taxon>
        <taxon>Pterygota</taxon>
        <taxon>Neoptera</taxon>
        <taxon>Endopterygota</taxon>
        <taxon>Siphonaptera</taxon>
        <taxon>Pulicidae</taxon>
        <taxon>Xenopsyllinae</taxon>
        <taxon>Xenopsylla</taxon>
    </lineage>
</organism>
<sequence length="112" mass="12726">MPPRRNNVPRATSLVIFFFLCFLQCFKLLALPNFDILLSPYKAVRPEQTTHLQLLCPTSVRPIVPPKSTYYSCSPLVYCIGPASTQMTPKTFLYRIIPLHSSSKVAPLRDKN</sequence>